<protein>
    <recommendedName>
        <fullName evidence="2">Aladin seven-bladed propeller domain-containing protein</fullName>
    </recommendedName>
</protein>
<name>A0A8T3D6U7_9TELE</name>
<evidence type="ECO:0000313" key="3">
    <source>
        <dbReference type="EMBL" id="KAI1892411.1"/>
    </source>
</evidence>
<dbReference type="SMART" id="SM00320">
    <property type="entry name" value="WD40"/>
    <property type="match status" value="3"/>
</dbReference>
<proteinExistence type="predicted"/>
<dbReference type="InterPro" id="IPR057403">
    <property type="entry name" value="Beta-prop_Aladin"/>
</dbReference>
<dbReference type="InterPro" id="IPR036322">
    <property type="entry name" value="WD40_repeat_dom_sf"/>
</dbReference>
<feature type="domain" description="Aladin seven-bladed propeller" evidence="2">
    <location>
        <begin position="181"/>
        <end position="530"/>
    </location>
</feature>
<dbReference type="Pfam" id="PF25460">
    <property type="entry name" value="Beta-prop_Aladin"/>
    <property type="match status" value="1"/>
</dbReference>
<feature type="chain" id="PRO_5035759824" description="Aladin seven-bladed propeller domain-containing protein" evidence="1">
    <location>
        <begin position="22"/>
        <end position="566"/>
    </location>
</feature>
<evidence type="ECO:0000259" key="2">
    <source>
        <dbReference type="Pfam" id="PF25460"/>
    </source>
</evidence>
<dbReference type="GO" id="GO:0006913">
    <property type="term" value="P:nucleocytoplasmic transport"/>
    <property type="evidence" value="ECO:0007669"/>
    <property type="project" value="TreeGrafter"/>
</dbReference>
<evidence type="ECO:0000256" key="1">
    <source>
        <dbReference type="SAM" id="SignalP"/>
    </source>
</evidence>
<dbReference type="FunFam" id="2.130.10.10:FF:000815">
    <property type="entry name" value="Aladin WD repeat nucleoporin"/>
    <property type="match status" value="1"/>
</dbReference>
<dbReference type="InterPro" id="IPR015943">
    <property type="entry name" value="WD40/YVTN_repeat-like_dom_sf"/>
</dbReference>
<dbReference type="Gene3D" id="2.130.10.10">
    <property type="entry name" value="YVTN repeat-like/Quinoprotein amine dehydrogenase"/>
    <property type="match status" value="1"/>
</dbReference>
<reference evidence="3" key="1">
    <citation type="submission" date="2021-01" db="EMBL/GenBank/DDBJ databases">
        <authorList>
            <person name="Zahm M."/>
            <person name="Roques C."/>
            <person name="Cabau C."/>
            <person name="Klopp C."/>
            <person name="Donnadieu C."/>
            <person name="Jouanno E."/>
            <person name="Lampietro C."/>
            <person name="Louis A."/>
            <person name="Herpin A."/>
            <person name="Echchiki A."/>
            <person name="Berthelot C."/>
            <person name="Parey E."/>
            <person name="Roest-Crollius H."/>
            <person name="Braasch I."/>
            <person name="Postlethwait J."/>
            <person name="Bobe J."/>
            <person name="Montfort J."/>
            <person name="Bouchez O."/>
            <person name="Begum T."/>
            <person name="Mejri S."/>
            <person name="Adams A."/>
            <person name="Chen W.-J."/>
            <person name="Guiguen Y."/>
        </authorList>
    </citation>
    <scope>NUCLEOTIDE SEQUENCE</scope>
    <source>
        <tissue evidence="3">Blood</tissue>
    </source>
</reference>
<gene>
    <name evidence="3" type="ORF">AGOR_G00133080</name>
</gene>
<accession>A0A8T3D6U7</accession>
<keyword evidence="1" id="KW-0732">Signal</keyword>
<dbReference type="Proteomes" id="UP000829720">
    <property type="component" value="Unassembled WGS sequence"/>
</dbReference>
<dbReference type="PANTHER" id="PTHR14494:SF0">
    <property type="entry name" value="ALADIN"/>
    <property type="match status" value="1"/>
</dbReference>
<dbReference type="OrthoDB" id="411991at2759"/>
<dbReference type="AlphaFoldDB" id="A0A8T3D6U7"/>
<keyword evidence="4" id="KW-1185">Reference proteome</keyword>
<sequence length="566" mass="61900">MMTRLLNFKFLAFRFLPSLFPAVHRPSLTNHRRDLLVGKRSDVNVKSTMCSLALFPSPLGDGQVTLYESNNELVTGSSLDSYHKQEWDHQSLIFPRDALKSHSHLESSSKAAFLDHRDTLWMRSAGAWRDSGLNGLLEEIVNSGNGEVPRWLTVGASFSLALLRWVSSFHGSLFPHLTLSTEDMVAEFSQALNWSDCSVRSFAWHPHTDKFAVALLDDSIRIYNSKSDTAPTLKHRLQRSVAALQWKPLCATALAVACHNCLLVWHVDPTSLSTRPSSGCAQVLSHPGHSPVTSIAWAPSGSVLISASPVDTSMMVWDVAAESCVPLQRVGGGGVTFLSWSPDGSRVLAATPSSLFRVWETRMWTCERWPCLKGRCQTGCWSPDGSRLLFSVQGEMVIYALTFTDAPGDPGGWSGGSKAATIVADLSETSFQTSQGEIRIGGEVQSLAWDPRGERLAVLLKGDPETPDRPAVIAVFKTRSSPIFELLPCGFVQGETGAEPRMIQFHPHFSHGALLTVCWSNGRISHVPFYFVSAGGPRLGTGRSPPLPIARSMENGERALYSELGS</sequence>
<comment type="caution">
    <text evidence="3">The sequence shown here is derived from an EMBL/GenBank/DDBJ whole genome shotgun (WGS) entry which is preliminary data.</text>
</comment>
<evidence type="ECO:0000313" key="4">
    <source>
        <dbReference type="Proteomes" id="UP000829720"/>
    </source>
</evidence>
<organism evidence="3 4">
    <name type="scientific">Albula goreensis</name>
    <dbReference type="NCBI Taxonomy" id="1534307"/>
    <lineage>
        <taxon>Eukaryota</taxon>
        <taxon>Metazoa</taxon>
        <taxon>Chordata</taxon>
        <taxon>Craniata</taxon>
        <taxon>Vertebrata</taxon>
        <taxon>Euteleostomi</taxon>
        <taxon>Actinopterygii</taxon>
        <taxon>Neopterygii</taxon>
        <taxon>Teleostei</taxon>
        <taxon>Albuliformes</taxon>
        <taxon>Albulidae</taxon>
        <taxon>Albula</taxon>
    </lineage>
</organism>
<dbReference type="InterPro" id="IPR045139">
    <property type="entry name" value="Aladin"/>
</dbReference>
<dbReference type="SUPFAM" id="SSF50978">
    <property type="entry name" value="WD40 repeat-like"/>
    <property type="match status" value="1"/>
</dbReference>
<feature type="signal peptide" evidence="1">
    <location>
        <begin position="1"/>
        <end position="21"/>
    </location>
</feature>
<dbReference type="InterPro" id="IPR001680">
    <property type="entry name" value="WD40_rpt"/>
</dbReference>
<dbReference type="PANTHER" id="PTHR14494">
    <property type="entry name" value="ALADIN/ADRACALIN/AAAS"/>
    <property type="match status" value="1"/>
</dbReference>
<dbReference type="GO" id="GO:0005643">
    <property type="term" value="C:nuclear pore"/>
    <property type="evidence" value="ECO:0007669"/>
    <property type="project" value="TreeGrafter"/>
</dbReference>
<dbReference type="EMBL" id="JAERUA010000012">
    <property type="protein sequence ID" value="KAI1892411.1"/>
    <property type="molecule type" value="Genomic_DNA"/>
</dbReference>